<comment type="caution">
    <text evidence="6">The sequence shown here is derived from an EMBL/GenBank/DDBJ whole genome shotgun (WGS) entry which is preliminary data.</text>
</comment>
<comment type="function">
    <text evidence="5">Effector that suppresses plant defense responses during pathogen infection.</text>
</comment>
<evidence type="ECO:0000313" key="6">
    <source>
        <dbReference type="EMBL" id="KAG6956369.1"/>
    </source>
</evidence>
<proteinExistence type="inferred from homology"/>
<feature type="chain" id="PRO_5044953793" description="RxLR effector protein" evidence="5">
    <location>
        <begin position="21"/>
        <end position="168"/>
    </location>
</feature>
<protein>
    <recommendedName>
        <fullName evidence="5">RxLR effector protein</fullName>
    </recommendedName>
</protein>
<feature type="signal peptide" evidence="5">
    <location>
        <begin position="1"/>
        <end position="20"/>
    </location>
</feature>
<keyword evidence="7" id="KW-1185">Reference proteome</keyword>
<comment type="domain">
    <text evidence="5">The RxLR-dEER motif acts to carry the protein into the host cell cytoplasm through binding to cell surface phosphatidylinositol-3-phosphate.</text>
</comment>
<evidence type="ECO:0000256" key="1">
    <source>
        <dbReference type="ARBA" id="ARBA00004613"/>
    </source>
</evidence>
<evidence type="ECO:0000313" key="7">
    <source>
        <dbReference type="Proteomes" id="UP000709295"/>
    </source>
</evidence>
<accession>A0A8J5ITT9</accession>
<dbReference type="Proteomes" id="UP000709295">
    <property type="component" value="Unassembled WGS sequence"/>
</dbReference>
<comment type="subcellular location">
    <subcellularLocation>
        <location evidence="1 5">Secreted</location>
    </subcellularLocation>
</comment>
<gene>
    <name evidence="6" type="ORF">JG688_00011453</name>
</gene>
<evidence type="ECO:0000256" key="4">
    <source>
        <dbReference type="ARBA" id="ARBA00022729"/>
    </source>
</evidence>
<keyword evidence="3 5" id="KW-0964">Secreted</keyword>
<evidence type="ECO:0000256" key="2">
    <source>
        <dbReference type="ARBA" id="ARBA00010400"/>
    </source>
</evidence>
<keyword evidence="4 5" id="KW-0732">Signal</keyword>
<evidence type="ECO:0000256" key="5">
    <source>
        <dbReference type="RuleBase" id="RU367124"/>
    </source>
</evidence>
<dbReference type="EMBL" id="JAENGY010000804">
    <property type="protein sequence ID" value="KAG6956369.1"/>
    <property type="molecule type" value="Genomic_DNA"/>
</dbReference>
<comment type="similarity">
    <text evidence="2 5">Belongs to the RxLR effector family.</text>
</comment>
<dbReference type="Pfam" id="PF16810">
    <property type="entry name" value="RXLR"/>
    <property type="match status" value="1"/>
</dbReference>
<dbReference type="InterPro" id="IPR031825">
    <property type="entry name" value="RXLR"/>
</dbReference>
<sequence>MRRLFYAVFLFAIILVTCSSAITATTHSDQAKVASLNEPGFLHVGAETIADEYRRKLFRANDAGDNTILVSAANQQRGLKATPLDMLGKKFKSTRAGKKLTAAAKTTSATFKRIPGVKITKNRILYNKFSRWAKQGKRLEDLKAAGKFKNNDEVAMYQVILNSRKPQV</sequence>
<reference evidence="6" key="1">
    <citation type="submission" date="2021-01" db="EMBL/GenBank/DDBJ databases">
        <title>Phytophthora aleatoria, a newly-described species from Pinus radiata is distinct from Phytophthora cactorum isolates based on comparative genomics.</title>
        <authorList>
            <person name="Mcdougal R."/>
            <person name="Panda P."/>
            <person name="Williams N."/>
            <person name="Studholme D.J."/>
        </authorList>
    </citation>
    <scope>NUCLEOTIDE SEQUENCE</scope>
    <source>
        <strain evidence="6">NZFS 4037</strain>
    </source>
</reference>
<name>A0A8J5ITT9_9STRA</name>
<organism evidence="6 7">
    <name type="scientific">Phytophthora aleatoria</name>
    <dbReference type="NCBI Taxonomy" id="2496075"/>
    <lineage>
        <taxon>Eukaryota</taxon>
        <taxon>Sar</taxon>
        <taxon>Stramenopiles</taxon>
        <taxon>Oomycota</taxon>
        <taxon>Peronosporomycetes</taxon>
        <taxon>Peronosporales</taxon>
        <taxon>Peronosporaceae</taxon>
        <taxon>Phytophthora</taxon>
    </lineage>
</organism>
<evidence type="ECO:0000256" key="3">
    <source>
        <dbReference type="ARBA" id="ARBA00022525"/>
    </source>
</evidence>
<dbReference type="AlphaFoldDB" id="A0A8J5ITT9"/>